<dbReference type="Pfam" id="PF02567">
    <property type="entry name" value="PhzC-PhzF"/>
    <property type="match status" value="1"/>
</dbReference>
<protein>
    <submittedName>
        <fullName evidence="3">Phenazine biosynthesis protein PhzF family</fullName>
    </submittedName>
</protein>
<dbReference type="RefSeq" id="WP_093321635.1">
    <property type="nucleotide sequence ID" value="NZ_FOHV01000029.1"/>
</dbReference>
<dbReference type="PANTHER" id="PTHR13774">
    <property type="entry name" value="PHENAZINE BIOSYNTHESIS PROTEIN"/>
    <property type="match status" value="1"/>
</dbReference>
<proteinExistence type="inferred from homology"/>
<dbReference type="InterPro" id="IPR003719">
    <property type="entry name" value="Phenazine_PhzF-like"/>
</dbReference>
<dbReference type="PIRSF" id="PIRSF016184">
    <property type="entry name" value="PhzC_PhzF"/>
    <property type="match status" value="1"/>
</dbReference>
<accession>A0A1I0ER52</accession>
<dbReference type="AlphaFoldDB" id="A0A1I0ER52"/>
<dbReference type="GO" id="GO:0005737">
    <property type="term" value="C:cytoplasm"/>
    <property type="evidence" value="ECO:0007669"/>
    <property type="project" value="TreeGrafter"/>
</dbReference>
<dbReference type="Proteomes" id="UP000242642">
    <property type="component" value="Unassembled WGS sequence"/>
</dbReference>
<dbReference type="EMBL" id="FOHV01000029">
    <property type="protein sequence ID" value="SET47068.1"/>
    <property type="molecule type" value="Genomic_DNA"/>
</dbReference>
<name>A0A1I0ER52_9GAMM</name>
<dbReference type="PANTHER" id="PTHR13774:SF32">
    <property type="entry name" value="ANTISENSE-ENHANCING SEQUENCE 1"/>
    <property type="match status" value="1"/>
</dbReference>
<evidence type="ECO:0000256" key="1">
    <source>
        <dbReference type="ARBA" id="ARBA00008270"/>
    </source>
</evidence>
<sequence>MRHYRYQILNVFTQDDFSGNPLCVFESSVDLDQNTMQKLAKQFNLSETVFLTPFKQEATSSNLQPVTIDYSMRIFTPSYELPFAGHPVIGSSVVASQLLNDKDEINFLCQSGIVTVNYDIDTNYWTLKTPDYPLSYEKLVPFELDNLKKLFNIDEFAGEPAYVNTGSEQLIVPLASKKLVDEVIININATDIWPTNKNGRKTAYLFSLDIDSNGALSIYSRFLFLSATDAAGEDPGTGSACANLGYWLFKNGFSSPINAKVTQGVKYGRTCNLSLQVSNDKEVQIFVGGSAIKVAEGRYFFK</sequence>
<feature type="active site" evidence="2">
    <location>
        <position position="47"/>
    </location>
</feature>
<dbReference type="NCBIfam" id="TIGR00654">
    <property type="entry name" value="PhzF_family"/>
    <property type="match status" value="1"/>
</dbReference>
<reference evidence="4" key="1">
    <citation type="submission" date="2016-10" db="EMBL/GenBank/DDBJ databases">
        <authorList>
            <person name="Varghese N."/>
            <person name="Submissions S."/>
        </authorList>
    </citation>
    <scope>NUCLEOTIDE SEQUENCE [LARGE SCALE GENOMIC DNA]</scope>
    <source>
        <strain evidence="4">DSM 18579</strain>
    </source>
</reference>
<comment type="similarity">
    <text evidence="1">Belongs to the PhzF family.</text>
</comment>
<gene>
    <name evidence="3" type="ORF">SAMN02583745_02467</name>
</gene>
<organism evidence="3 4">
    <name type="scientific">Thorsellia anophelis DSM 18579</name>
    <dbReference type="NCBI Taxonomy" id="1123402"/>
    <lineage>
        <taxon>Bacteria</taxon>
        <taxon>Pseudomonadati</taxon>
        <taxon>Pseudomonadota</taxon>
        <taxon>Gammaproteobacteria</taxon>
        <taxon>Enterobacterales</taxon>
        <taxon>Thorselliaceae</taxon>
        <taxon>Thorsellia</taxon>
    </lineage>
</organism>
<evidence type="ECO:0000313" key="4">
    <source>
        <dbReference type="Proteomes" id="UP000242642"/>
    </source>
</evidence>
<keyword evidence="4" id="KW-1185">Reference proteome</keyword>
<dbReference type="Gene3D" id="3.10.310.10">
    <property type="entry name" value="Diaminopimelate Epimerase, Chain A, domain 1"/>
    <property type="match status" value="2"/>
</dbReference>
<dbReference type="SUPFAM" id="SSF54506">
    <property type="entry name" value="Diaminopimelate epimerase-like"/>
    <property type="match status" value="1"/>
</dbReference>
<evidence type="ECO:0000256" key="2">
    <source>
        <dbReference type="PIRSR" id="PIRSR016184-1"/>
    </source>
</evidence>
<dbReference type="GO" id="GO:0016853">
    <property type="term" value="F:isomerase activity"/>
    <property type="evidence" value="ECO:0007669"/>
    <property type="project" value="TreeGrafter"/>
</dbReference>
<dbReference type="OrthoDB" id="9788221at2"/>
<evidence type="ECO:0000313" key="3">
    <source>
        <dbReference type="EMBL" id="SET47068.1"/>
    </source>
</evidence>